<evidence type="ECO:0000256" key="1">
    <source>
        <dbReference type="SAM" id="MobiDB-lite"/>
    </source>
</evidence>
<feature type="compositionally biased region" description="Low complexity" evidence="1">
    <location>
        <begin position="394"/>
        <end position="418"/>
    </location>
</feature>
<dbReference type="Proteomes" id="UP000813463">
    <property type="component" value="Chromosome 1"/>
</dbReference>
<dbReference type="InterPro" id="IPR043128">
    <property type="entry name" value="Rev_trsase/Diguanyl_cyclase"/>
</dbReference>
<dbReference type="PROSITE" id="PS00141">
    <property type="entry name" value="ASP_PROTEASE"/>
    <property type="match status" value="1"/>
</dbReference>
<feature type="compositionally biased region" description="Low complexity" evidence="1">
    <location>
        <begin position="469"/>
        <end position="498"/>
    </location>
</feature>
<dbReference type="Gene3D" id="2.40.70.10">
    <property type="entry name" value="Acid Proteases"/>
    <property type="match status" value="1"/>
</dbReference>
<dbReference type="InterPro" id="IPR001969">
    <property type="entry name" value="Aspartic_peptidase_AS"/>
</dbReference>
<dbReference type="SUPFAM" id="SSF56672">
    <property type="entry name" value="DNA/RNA polymerases"/>
    <property type="match status" value="1"/>
</dbReference>
<evidence type="ECO:0000259" key="2">
    <source>
        <dbReference type="Pfam" id="PF03732"/>
    </source>
</evidence>
<reference evidence="3" key="1">
    <citation type="journal article" date="2021" name="Nat. Commun.">
        <title>Genomic analyses provide insights into spinach domestication and the genetic basis of agronomic traits.</title>
        <authorList>
            <person name="Cai X."/>
            <person name="Sun X."/>
            <person name="Xu C."/>
            <person name="Sun H."/>
            <person name="Wang X."/>
            <person name="Ge C."/>
            <person name="Zhang Z."/>
            <person name="Wang Q."/>
            <person name="Fei Z."/>
            <person name="Jiao C."/>
            <person name="Wang Q."/>
        </authorList>
    </citation>
    <scope>NUCLEOTIDE SEQUENCE [LARGE SCALE GENOMIC DNA]</scope>
    <source>
        <strain evidence="3">cv. Varoflay</strain>
    </source>
</reference>
<evidence type="ECO:0000313" key="4">
    <source>
        <dbReference type="RefSeq" id="XP_056688843.1"/>
    </source>
</evidence>
<dbReference type="InterPro" id="IPR043502">
    <property type="entry name" value="DNA/RNA_pol_sf"/>
</dbReference>
<feature type="compositionally biased region" description="Basic and acidic residues" evidence="1">
    <location>
        <begin position="351"/>
        <end position="362"/>
    </location>
</feature>
<dbReference type="CDD" id="cd00303">
    <property type="entry name" value="retropepsin_like"/>
    <property type="match status" value="1"/>
</dbReference>
<keyword evidence="3" id="KW-1185">Reference proteome</keyword>
<dbReference type="InterPro" id="IPR032567">
    <property type="entry name" value="RTL1-rel"/>
</dbReference>
<feature type="region of interest" description="Disordered" evidence="1">
    <location>
        <begin position="113"/>
        <end position="190"/>
    </location>
</feature>
<dbReference type="PANTHER" id="PTHR15503:SF45">
    <property type="entry name" value="RNA-DIRECTED DNA POLYMERASE HOMOLOG"/>
    <property type="match status" value="1"/>
</dbReference>
<dbReference type="Gene3D" id="3.10.10.10">
    <property type="entry name" value="HIV Type 1 Reverse Transcriptase, subunit A, domain 1"/>
    <property type="match status" value="1"/>
</dbReference>
<gene>
    <name evidence="4" type="primary">LOC110775524</name>
</gene>
<feature type="compositionally biased region" description="Basic and acidic residues" evidence="1">
    <location>
        <begin position="128"/>
        <end position="146"/>
    </location>
</feature>
<protein>
    <recommendedName>
        <fullName evidence="2">Retrotransposon gag domain-containing protein</fullName>
    </recommendedName>
</protein>
<dbReference type="PANTHER" id="PTHR15503">
    <property type="entry name" value="LDOC1 RELATED"/>
    <property type="match status" value="1"/>
</dbReference>
<evidence type="ECO:0000313" key="3">
    <source>
        <dbReference type="Proteomes" id="UP000813463"/>
    </source>
</evidence>
<dbReference type="RefSeq" id="XP_056688843.1">
    <property type="nucleotide sequence ID" value="XM_056832865.1"/>
</dbReference>
<dbReference type="InterPro" id="IPR021109">
    <property type="entry name" value="Peptidase_aspartic_dom_sf"/>
</dbReference>
<organism evidence="3 4">
    <name type="scientific">Spinacia oleracea</name>
    <name type="common">Spinach</name>
    <dbReference type="NCBI Taxonomy" id="3562"/>
    <lineage>
        <taxon>Eukaryota</taxon>
        <taxon>Viridiplantae</taxon>
        <taxon>Streptophyta</taxon>
        <taxon>Embryophyta</taxon>
        <taxon>Tracheophyta</taxon>
        <taxon>Spermatophyta</taxon>
        <taxon>Magnoliopsida</taxon>
        <taxon>eudicotyledons</taxon>
        <taxon>Gunneridae</taxon>
        <taxon>Pentapetalae</taxon>
        <taxon>Caryophyllales</taxon>
        <taxon>Chenopodiaceae</taxon>
        <taxon>Chenopodioideae</taxon>
        <taxon>Anserineae</taxon>
        <taxon>Spinacia</taxon>
    </lineage>
</organism>
<name>A0ABM3QZR6_SPIOL</name>
<feature type="compositionally biased region" description="Acidic residues" evidence="1">
    <location>
        <begin position="147"/>
        <end position="182"/>
    </location>
</feature>
<accession>A0ABM3QZR6</accession>
<dbReference type="GeneID" id="110775524"/>
<feature type="domain" description="Retrotransposon gag" evidence="2">
    <location>
        <begin position="221"/>
        <end position="316"/>
    </location>
</feature>
<dbReference type="InterPro" id="IPR005162">
    <property type="entry name" value="Retrotrans_gag_dom"/>
</dbReference>
<dbReference type="SUPFAM" id="SSF50630">
    <property type="entry name" value="Acid proteases"/>
    <property type="match status" value="1"/>
</dbReference>
<dbReference type="Pfam" id="PF08284">
    <property type="entry name" value="RVP_2"/>
    <property type="match status" value="1"/>
</dbReference>
<dbReference type="Gene3D" id="3.30.70.270">
    <property type="match status" value="1"/>
</dbReference>
<reference evidence="4" key="2">
    <citation type="submission" date="2025-08" db="UniProtKB">
        <authorList>
            <consortium name="RefSeq"/>
        </authorList>
    </citation>
    <scope>IDENTIFICATION</scope>
    <source>
        <tissue evidence="4">Leaf</tissue>
    </source>
</reference>
<dbReference type="Pfam" id="PF03732">
    <property type="entry name" value="Retrotrans_gag"/>
    <property type="match status" value="1"/>
</dbReference>
<feature type="region of interest" description="Disordered" evidence="1">
    <location>
        <begin position="469"/>
        <end position="516"/>
    </location>
</feature>
<proteinExistence type="predicted"/>
<sequence length="806" mass="91851">MEDHPMYPYNLRMGQHEDIPPYVERVKECCEEWGDLLGGLNNYDTHSRIIDVLLKTIPRHEPWIPIIEMYNDVLTEEGETHPTKYRYEGQWFLTIEYVSTRLMEALSKWEPEDEMGEVIDAEPPTLENEERGGERDEVEDDMRVDLPIEEDPIEEDPEEEDPEEEDPEEEDPEEEDPEEEFDEKPPYFQGEEDPSILENWIREFDKLFEAIGCPEEERIPFATYYLKGEADIWWSTSIADLAAELGFNWEAFKDAMRDRFYPEHVKMQKFNEFANLRQRNMSVQEYHSKFLELARFAPTMVHDGRAKANKFIRGLNFDTQKVVIVLRCRNLQEAYVSAASHYRVEKLEEEIKSRGKRKEGDSRNNNQNGGNSGGYGDKRPRYNNGDQGSGRGYHGNNNNYLGNNGGKPQNQGQNQKYGNGNGKRNERHYYCKQCSKDHPGVDCKGNAVQCFDCKKMGHREFECYAKQNGGQQQQGRQNNFRNNNNQGNPSGSQSAQNGPNKTLSTPNSSNGNVNGGNKGRIFVINQTQANGEANVVTGTFLINSIPAYVLFDSGASHSFISSSLVKKLGLEPSSHIPAQISIPTGEVVSCRKLYKDVSINISGTILPGDLIEFNLDDLDVILGMDWFGKYRARIECHDQKVVLKGPNGNRISYQGIVTKPGVKIISALAMHKYLRKGQEAYLYMPPDREVEFTIELIPGTAPISKAPYRMAPAEMKELKGQIEDLLNKGYIRPSVSPWGAPVLFVKKKDGSLRLCIDYRELNQVTIKNKYPLPRIDGLFDQLKGVGTFSKIDLRSGYHQLKIAEKT</sequence>
<feature type="region of interest" description="Disordered" evidence="1">
    <location>
        <begin position="351"/>
        <end position="421"/>
    </location>
</feature>
<dbReference type="CDD" id="cd01647">
    <property type="entry name" value="RT_LTR"/>
    <property type="match status" value="1"/>
</dbReference>